<proteinExistence type="inferred from homology"/>
<name>A0A4D6M441_VIGUN</name>
<evidence type="ECO:0000256" key="2">
    <source>
        <dbReference type="ARBA" id="ARBA00022670"/>
    </source>
</evidence>
<dbReference type="GO" id="GO:0016929">
    <property type="term" value="F:deSUMOylase activity"/>
    <property type="evidence" value="ECO:0007669"/>
    <property type="project" value="TreeGrafter"/>
</dbReference>
<dbReference type="SUPFAM" id="SSF54001">
    <property type="entry name" value="Cysteine proteinases"/>
    <property type="match status" value="1"/>
</dbReference>
<evidence type="ECO:0000313" key="6">
    <source>
        <dbReference type="EMBL" id="QCD95935.1"/>
    </source>
</evidence>
<protein>
    <submittedName>
        <fullName evidence="6">Ulp1 protease family</fullName>
    </submittedName>
</protein>
<evidence type="ECO:0000256" key="3">
    <source>
        <dbReference type="ARBA" id="ARBA00022801"/>
    </source>
</evidence>
<sequence>MVASRVGAVTFLSLAVAVVLVSSSLSFSVRSSVTVTFTLTVRHSVERRLSLRVKREKVESEAAATISPVRKWRVVVEEIGYRPYHPEDVIFEVGSVFGILNRRCLVGDSRVVVVCVAFGLGTSKFGTNHMFCCLRVSERSFVHENVLAGVVCHHKVMAGECGLNEKESFRVMQRSIPFTCADICMSLELSVVGLDVDFDKTVCGVVGGLLQDKIVTVKTIIEIIQSLIWAVERLSLGGPELQLIFPRILAWPEVHFKLREEDKQNIMIREALQLGDEAKFEKSHVDIKLASTKVLLQRLRTHRTRLRMMKDEMTLMREEISLRCHGGIDKGVQHGEGNDSYEVEVEVGERDTDEQLPADDGNVVEGSSRVDVGKGLDVNRASHGGIFGEVEPLQAIVPYVPQQPRMTQFKVDYMKLYSSITVFGVPNRVVCNINGQILGTNECWGFGPGKKVDNMAVLFAASTMMFFERRRYSHVKRIHFNPLYTTHVLTDSRRMIVKRRQWTLRDYGAYFRAGLIVLDDILSADFLFAPIVNDDHWWCYVVNCKEKKLYVLDSIGHSNKSRRKIDNAVAHNMGLLFGMLMKCSEHDCPKFEVHCDITPIQPNLYDCGIIVLQMMELWDGQKQFDGNSMPNYTNEQLQLIRQQYIWRWILDVDNIYRQEVLQYYNALL</sequence>
<dbReference type="GO" id="GO:0006508">
    <property type="term" value="P:proteolysis"/>
    <property type="evidence" value="ECO:0007669"/>
    <property type="project" value="UniProtKB-KW"/>
</dbReference>
<keyword evidence="4" id="KW-0788">Thiol protease</keyword>
<dbReference type="PANTHER" id="PTHR12606:SF136">
    <property type="entry name" value="ULP1 PROTEASE FAMILY PROTEIN"/>
    <property type="match status" value="1"/>
</dbReference>
<evidence type="ECO:0000259" key="5">
    <source>
        <dbReference type="PROSITE" id="PS50600"/>
    </source>
</evidence>
<evidence type="ECO:0000256" key="1">
    <source>
        <dbReference type="ARBA" id="ARBA00005234"/>
    </source>
</evidence>
<dbReference type="GO" id="GO:0005634">
    <property type="term" value="C:nucleus"/>
    <property type="evidence" value="ECO:0007669"/>
    <property type="project" value="TreeGrafter"/>
</dbReference>
<reference evidence="6 7" key="1">
    <citation type="submission" date="2019-04" db="EMBL/GenBank/DDBJ databases">
        <title>An improved genome assembly and genetic linkage map for asparagus bean, Vigna unguiculata ssp. sesquipedialis.</title>
        <authorList>
            <person name="Xia Q."/>
            <person name="Zhang R."/>
            <person name="Dong Y."/>
        </authorList>
    </citation>
    <scope>NUCLEOTIDE SEQUENCE [LARGE SCALE GENOMIC DNA]</scope>
    <source>
        <tissue evidence="6">Leaf</tissue>
    </source>
</reference>
<dbReference type="Pfam" id="PF02902">
    <property type="entry name" value="Peptidase_C48"/>
    <property type="match status" value="1"/>
</dbReference>
<comment type="similarity">
    <text evidence="1">Belongs to the peptidase C48 family.</text>
</comment>
<dbReference type="PANTHER" id="PTHR12606">
    <property type="entry name" value="SENTRIN/SUMO-SPECIFIC PROTEASE"/>
    <property type="match status" value="1"/>
</dbReference>
<dbReference type="InterPro" id="IPR003653">
    <property type="entry name" value="Peptidase_C48_C"/>
</dbReference>
<feature type="domain" description="Ubiquitin-like protease family profile" evidence="5">
    <location>
        <begin position="428"/>
        <end position="618"/>
    </location>
</feature>
<keyword evidence="3" id="KW-0378">Hydrolase</keyword>
<organism evidence="6 7">
    <name type="scientific">Vigna unguiculata</name>
    <name type="common">Cowpea</name>
    <dbReference type="NCBI Taxonomy" id="3917"/>
    <lineage>
        <taxon>Eukaryota</taxon>
        <taxon>Viridiplantae</taxon>
        <taxon>Streptophyta</taxon>
        <taxon>Embryophyta</taxon>
        <taxon>Tracheophyta</taxon>
        <taxon>Spermatophyta</taxon>
        <taxon>Magnoliopsida</taxon>
        <taxon>eudicotyledons</taxon>
        <taxon>Gunneridae</taxon>
        <taxon>Pentapetalae</taxon>
        <taxon>rosids</taxon>
        <taxon>fabids</taxon>
        <taxon>Fabales</taxon>
        <taxon>Fabaceae</taxon>
        <taxon>Papilionoideae</taxon>
        <taxon>50 kb inversion clade</taxon>
        <taxon>NPAAA clade</taxon>
        <taxon>indigoferoid/millettioid clade</taxon>
        <taxon>Phaseoleae</taxon>
        <taxon>Vigna</taxon>
    </lineage>
</organism>
<gene>
    <name evidence="6" type="ORF">DEO72_LG6g633</name>
</gene>
<dbReference type="GO" id="GO:0016926">
    <property type="term" value="P:protein desumoylation"/>
    <property type="evidence" value="ECO:0007669"/>
    <property type="project" value="TreeGrafter"/>
</dbReference>
<dbReference type="InterPro" id="IPR038765">
    <property type="entry name" value="Papain-like_cys_pep_sf"/>
</dbReference>
<keyword evidence="2 6" id="KW-0645">Protease</keyword>
<dbReference type="EMBL" id="CP039350">
    <property type="protein sequence ID" value="QCD95935.1"/>
    <property type="molecule type" value="Genomic_DNA"/>
</dbReference>
<keyword evidence="7" id="KW-1185">Reference proteome</keyword>
<dbReference type="Gene3D" id="3.40.395.10">
    <property type="entry name" value="Adenoviral Proteinase, Chain A"/>
    <property type="match status" value="1"/>
</dbReference>
<accession>A0A4D6M441</accession>
<evidence type="ECO:0000256" key="4">
    <source>
        <dbReference type="ARBA" id="ARBA00022807"/>
    </source>
</evidence>
<evidence type="ECO:0000313" key="7">
    <source>
        <dbReference type="Proteomes" id="UP000501690"/>
    </source>
</evidence>
<dbReference type="AlphaFoldDB" id="A0A4D6M441"/>
<dbReference type="Proteomes" id="UP000501690">
    <property type="component" value="Linkage Group LG6"/>
</dbReference>
<dbReference type="PROSITE" id="PS50600">
    <property type="entry name" value="ULP_PROTEASE"/>
    <property type="match status" value="1"/>
</dbReference>